<dbReference type="Pfam" id="PF13377">
    <property type="entry name" value="Peripla_BP_3"/>
    <property type="match status" value="1"/>
</dbReference>
<proteinExistence type="predicted"/>
<dbReference type="InterPro" id="IPR010982">
    <property type="entry name" value="Lambda_DNA-bd_dom_sf"/>
</dbReference>
<dbReference type="CDD" id="cd01392">
    <property type="entry name" value="HTH_LacI"/>
    <property type="match status" value="1"/>
</dbReference>
<accession>A0A7Y6C298</accession>
<dbReference type="InterPro" id="IPR028082">
    <property type="entry name" value="Peripla_BP_I"/>
</dbReference>
<dbReference type="PANTHER" id="PTHR30146:SF154">
    <property type="entry name" value="TRANSCRIPTION REGULATOR, MEMBER OF GALR FAMILY"/>
    <property type="match status" value="1"/>
</dbReference>
<dbReference type="GO" id="GO:0000976">
    <property type="term" value="F:transcription cis-regulatory region binding"/>
    <property type="evidence" value="ECO:0007669"/>
    <property type="project" value="TreeGrafter"/>
</dbReference>
<keyword evidence="2 5" id="KW-0238">DNA-binding</keyword>
<dbReference type="SUPFAM" id="SSF53822">
    <property type="entry name" value="Periplasmic binding protein-like I"/>
    <property type="match status" value="1"/>
</dbReference>
<dbReference type="GO" id="GO:0003700">
    <property type="term" value="F:DNA-binding transcription factor activity"/>
    <property type="evidence" value="ECO:0007669"/>
    <property type="project" value="TreeGrafter"/>
</dbReference>
<evidence type="ECO:0000256" key="1">
    <source>
        <dbReference type="ARBA" id="ARBA00023015"/>
    </source>
</evidence>
<evidence type="ECO:0000259" key="4">
    <source>
        <dbReference type="PROSITE" id="PS50932"/>
    </source>
</evidence>
<dbReference type="Proteomes" id="UP000526125">
    <property type="component" value="Unassembled WGS sequence"/>
</dbReference>
<keyword evidence="1" id="KW-0805">Transcription regulation</keyword>
<dbReference type="Pfam" id="PF00356">
    <property type="entry name" value="LacI"/>
    <property type="match status" value="1"/>
</dbReference>
<evidence type="ECO:0000313" key="6">
    <source>
        <dbReference type="Proteomes" id="UP000526125"/>
    </source>
</evidence>
<gene>
    <name evidence="5" type="ORF">HP552_29180</name>
</gene>
<dbReference type="AlphaFoldDB" id="A0A7Y6C298"/>
<dbReference type="PANTHER" id="PTHR30146">
    <property type="entry name" value="LACI-RELATED TRANSCRIPTIONAL REPRESSOR"/>
    <property type="match status" value="1"/>
</dbReference>
<keyword evidence="6" id="KW-1185">Reference proteome</keyword>
<comment type="caution">
    <text evidence="5">The sequence shown here is derived from an EMBL/GenBank/DDBJ whole genome shotgun (WGS) entry which is preliminary data.</text>
</comment>
<dbReference type="CDD" id="cd06267">
    <property type="entry name" value="PBP1_LacI_sugar_binding-like"/>
    <property type="match status" value="1"/>
</dbReference>
<organism evidence="5 6">
    <name type="scientific">Paenibacillus xylanilyticus</name>
    <dbReference type="NCBI Taxonomy" id="248903"/>
    <lineage>
        <taxon>Bacteria</taxon>
        <taxon>Bacillati</taxon>
        <taxon>Bacillota</taxon>
        <taxon>Bacilli</taxon>
        <taxon>Bacillales</taxon>
        <taxon>Paenibacillaceae</taxon>
        <taxon>Paenibacillus</taxon>
    </lineage>
</organism>
<evidence type="ECO:0000256" key="3">
    <source>
        <dbReference type="ARBA" id="ARBA00023163"/>
    </source>
</evidence>
<keyword evidence="3" id="KW-0804">Transcription</keyword>
<feature type="domain" description="HTH lacI-type" evidence="4">
    <location>
        <begin position="8"/>
        <end position="61"/>
    </location>
</feature>
<protein>
    <submittedName>
        <fullName evidence="5">LacI family DNA-binding transcriptional regulator</fullName>
    </submittedName>
</protein>
<reference evidence="5 6" key="1">
    <citation type="submission" date="2020-05" db="EMBL/GenBank/DDBJ databases">
        <title>Genome Sequencing of Type Strains.</title>
        <authorList>
            <person name="Lemaire J.F."/>
            <person name="Inderbitzin P."/>
            <person name="Gregorio O.A."/>
            <person name="Collins S.B."/>
            <person name="Wespe N."/>
            <person name="Knight-Connoni V."/>
        </authorList>
    </citation>
    <scope>NUCLEOTIDE SEQUENCE [LARGE SCALE GENOMIC DNA]</scope>
    <source>
        <strain evidence="5 6">LMG 21957</strain>
    </source>
</reference>
<dbReference type="SMART" id="SM00354">
    <property type="entry name" value="HTH_LACI"/>
    <property type="match status" value="1"/>
</dbReference>
<dbReference type="PROSITE" id="PS00356">
    <property type="entry name" value="HTH_LACI_1"/>
    <property type="match status" value="1"/>
</dbReference>
<dbReference type="Gene3D" id="3.40.50.2300">
    <property type="match status" value="2"/>
</dbReference>
<evidence type="ECO:0000256" key="2">
    <source>
        <dbReference type="ARBA" id="ARBA00023125"/>
    </source>
</evidence>
<dbReference type="InterPro" id="IPR000843">
    <property type="entry name" value="HTH_LacI"/>
</dbReference>
<dbReference type="SUPFAM" id="SSF47413">
    <property type="entry name" value="lambda repressor-like DNA-binding domains"/>
    <property type="match status" value="1"/>
</dbReference>
<dbReference type="Gene3D" id="1.10.260.40">
    <property type="entry name" value="lambda repressor-like DNA-binding domains"/>
    <property type="match status" value="1"/>
</dbReference>
<dbReference type="EMBL" id="JABMCB010000202">
    <property type="protein sequence ID" value="NUU79277.1"/>
    <property type="molecule type" value="Genomic_DNA"/>
</dbReference>
<dbReference type="InterPro" id="IPR046335">
    <property type="entry name" value="LacI/GalR-like_sensor"/>
</dbReference>
<dbReference type="RefSeq" id="WP_175398850.1">
    <property type="nucleotide sequence ID" value="NZ_JABMCB010000202.1"/>
</dbReference>
<evidence type="ECO:0000313" key="5">
    <source>
        <dbReference type="EMBL" id="NUU79277.1"/>
    </source>
</evidence>
<dbReference type="PROSITE" id="PS50932">
    <property type="entry name" value="HTH_LACI_2"/>
    <property type="match status" value="1"/>
</dbReference>
<sequence length="354" mass="39400">MDNKLNHSLRELAQLAGVSKSTASRVISGNGYASPEVRERVLQAVEQLRYKPSAVARAMVAKRTYNIGVIVFRDKLPIVSHTLYGRIIDEILMAAEALGYSIFLKTDREMSLRSTDYMLEQRVDGLILVSRLQKNVIDYVKNFHIPYLMVNGSTEDPDVVHLVSNDETGGERAAEHLYERGHRRFFIIAGPGEHRSHSLRLAGFRKRLESFGVSSGKVEYTIVESPESSFQSGRKLMEEHYVAFREAGYSALFSTNDMLALGAMKVLLERGVRVPEEVSVMGYDNTEVSDMYHPALTTVSVDAAGIGRDAVAILDQLIGGEESVPRLIEYESEVIVRQSTNGKEDETCFGTGNT</sequence>
<name>A0A7Y6C298_9BACL</name>